<dbReference type="Proteomes" id="UP000708208">
    <property type="component" value="Unassembled WGS sequence"/>
</dbReference>
<dbReference type="AlphaFoldDB" id="A0A8J2PW19"/>
<accession>A0A8J2PW19</accession>
<gene>
    <name evidence="1" type="ORF">AFUS01_LOCUS34065</name>
</gene>
<proteinExistence type="predicted"/>
<reference evidence="1" key="1">
    <citation type="submission" date="2021-06" db="EMBL/GenBank/DDBJ databases">
        <authorList>
            <person name="Hodson N. C."/>
            <person name="Mongue J. A."/>
            <person name="Jaron S. K."/>
        </authorList>
    </citation>
    <scope>NUCLEOTIDE SEQUENCE</scope>
</reference>
<keyword evidence="2" id="KW-1185">Reference proteome</keyword>
<dbReference type="EMBL" id="CAJVCH010530867">
    <property type="protein sequence ID" value="CAG7823875.1"/>
    <property type="molecule type" value="Genomic_DNA"/>
</dbReference>
<organism evidence="1 2">
    <name type="scientific">Allacma fusca</name>
    <dbReference type="NCBI Taxonomy" id="39272"/>
    <lineage>
        <taxon>Eukaryota</taxon>
        <taxon>Metazoa</taxon>
        <taxon>Ecdysozoa</taxon>
        <taxon>Arthropoda</taxon>
        <taxon>Hexapoda</taxon>
        <taxon>Collembola</taxon>
        <taxon>Symphypleona</taxon>
        <taxon>Sminthuridae</taxon>
        <taxon>Allacma</taxon>
    </lineage>
</organism>
<comment type="caution">
    <text evidence="1">The sequence shown here is derived from an EMBL/GenBank/DDBJ whole genome shotgun (WGS) entry which is preliminary data.</text>
</comment>
<protein>
    <submittedName>
        <fullName evidence="1">Uncharacterized protein</fullName>
    </submittedName>
</protein>
<sequence>MHSFSVKNEHLRNPVYPLDKTIPNRSQAIITSPFDLVGFPEVSFGKPKACPIKYPVTVRKLGKILSIKVNLEELARSK</sequence>
<evidence type="ECO:0000313" key="2">
    <source>
        <dbReference type="Proteomes" id="UP000708208"/>
    </source>
</evidence>
<name>A0A8J2PW19_9HEXA</name>
<feature type="non-terminal residue" evidence="1">
    <location>
        <position position="78"/>
    </location>
</feature>
<evidence type="ECO:0000313" key="1">
    <source>
        <dbReference type="EMBL" id="CAG7823875.1"/>
    </source>
</evidence>